<name>A0A8C9ML05_SERCA</name>
<comment type="subcellular location">
    <subcellularLocation>
        <location evidence="1">Membrane</location>
        <topology evidence="1">Multi-pass membrane protein</topology>
    </subcellularLocation>
</comment>
<organism evidence="6 7">
    <name type="scientific">Serinus canaria</name>
    <name type="common">Island canary</name>
    <name type="synonym">Fringilla canaria</name>
    <dbReference type="NCBI Taxonomy" id="9135"/>
    <lineage>
        <taxon>Eukaryota</taxon>
        <taxon>Metazoa</taxon>
        <taxon>Chordata</taxon>
        <taxon>Craniata</taxon>
        <taxon>Vertebrata</taxon>
        <taxon>Euteleostomi</taxon>
        <taxon>Archelosauria</taxon>
        <taxon>Archosauria</taxon>
        <taxon>Dinosauria</taxon>
        <taxon>Saurischia</taxon>
        <taxon>Theropoda</taxon>
        <taxon>Coelurosauria</taxon>
        <taxon>Aves</taxon>
        <taxon>Neognathae</taxon>
        <taxon>Neoaves</taxon>
        <taxon>Telluraves</taxon>
        <taxon>Australaves</taxon>
        <taxon>Passeriformes</taxon>
        <taxon>Passeroidea</taxon>
        <taxon>Fringillidae</taxon>
        <taxon>Carduelinae</taxon>
        <taxon>Serinus</taxon>
    </lineage>
</organism>
<proteinExistence type="predicted"/>
<dbReference type="SUPFAM" id="SSF48652">
    <property type="entry name" value="Tetraspanin"/>
    <property type="match status" value="1"/>
</dbReference>
<evidence type="ECO:0000256" key="4">
    <source>
        <dbReference type="ARBA" id="ARBA00023136"/>
    </source>
</evidence>
<reference evidence="6" key="1">
    <citation type="submission" date="2025-08" db="UniProtKB">
        <authorList>
            <consortium name="Ensembl"/>
        </authorList>
    </citation>
    <scope>IDENTIFICATION</scope>
</reference>
<sequence>SGSDLCLFLQKVLIVQLDVVKEIKAKPLEGLRRALLAYGEDDGVADAVDALQRALSCCGVESYRDWLGSPWALEQNGSVPLSCCRTRRGCQRGPPDALRLHRDGCFGAVSAFVGSNMLCVATAALGLALLQLVGIVLACLLAARVPAHLLGITSPR</sequence>
<evidence type="ECO:0008006" key="8">
    <source>
        <dbReference type="Google" id="ProtNLM"/>
    </source>
</evidence>
<accession>A0A8C9ML05</accession>
<dbReference type="Pfam" id="PF00335">
    <property type="entry name" value="Tetraspanin"/>
    <property type="match status" value="1"/>
</dbReference>
<dbReference type="Proteomes" id="UP000694409">
    <property type="component" value="Unassembled WGS sequence"/>
</dbReference>
<dbReference type="InterPro" id="IPR018499">
    <property type="entry name" value="Tetraspanin/Peripherin"/>
</dbReference>
<dbReference type="FunFam" id="1.10.1450.10:FF:000029">
    <property type="entry name" value="Tetraspanin"/>
    <property type="match status" value="1"/>
</dbReference>
<keyword evidence="7" id="KW-1185">Reference proteome</keyword>
<reference evidence="6" key="2">
    <citation type="submission" date="2025-09" db="UniProtKB">
        <authorList>
            <consortium name="Ensembl"/>
        </authorList>
    </citation>
    <scope>IDENTIFICATION</scope>
</reference>
<evidence type="ECO:0000313" key="6">
    <source>
        <dbReference type="Ensembl" id="ENSSCAP00000004957.1"/>
    </source>
</evidence>
<dbReference type="OMA" id="GYVKHTD"/>
<dbReference type="Ensembl" id="ENSSCAT00000005718.1">
    <property type="protein sequence ID" value="ENSSCAP00000004957.1"/>
    <property type="gene ID" value="ENSSCAG00000004002.1"/>
</dbReference>
<evidence type="ECO:0000256" key="1">
    <source>
        <dbReference type="ARBA" id="ARBA00004141"/>
    </source>
</evidence>
<feature type="transmembrane region" description="Helical" evidence="5">
    <location>
        <begin position="120"/>
        <end position="143"/>
    </location>
</feature>
<dbReference type="GeneTree" id="ENSGT00940000165434"/>
<evidence type="ECO:0000256" key="5">
    <source>
        <dbReference type="SAM" id="Phobius"/>
    </source>
</evidence>
<dbReference type="GO" id="GO:0016020">
    <property type="term" value="C:membrane"/>
    <property type="evidence" value="ECO:0007669"/>
    <property type="project" value="UniProtKB-SubCell"/>
</dbReference>
<dbReference type="InterPro" id="IPR008952">
    <property type="entry name" value="Tetraspanin_EC2_sf"/>
</dbReference>
<keyword evidence="3 5" id="KW-1133">Transmembrane helix</keyword>
<dbReference type="AlphaFoldDB" id="A0A8C9ML05"/>
<keyword evidence="4 5" id="KW-0472">Membrane</keyword>
<protein>
    <recommendedName>
        <fullName evidence="8">Tetraspanin</fullName>
    </recommendedName>
</protein>
<keyword evidence="2 5" id="KW-0812">Transmembrane</keyword>
<evidence type="ECO:0000256" key="2">
    <source>
        <dbReference type="ARBA" id="ARBA00022692"/>
    </source>
</evidence>
<dbReference type="Gene3D" id="1.10.1450.10">
    <property type="entry name" value="Tetraspanin"/>
    <property type="match status" value="1"/>
</dbReference>
<evidence type="ECO:0000313" key="7">
    <source>
        <dbReference type="Proteomes" id="UP000694409"/>
    </source>
</evidence>
<evidence type="ECO:0000256" key="3">
    <source>
        <dbReference type="ARBA" id="ARBA00022989"/>
    </source>
</evidence>